<keyword evidence="2" id="KW-1185">Reference proteome</keyword>
<sequence length="350" mass="39641">MAEFVSDTVFKRDVFSETRAGHFADRPEIRVARRIVTASPLWSRPLAWFLAKREIKALRAVAGIEGTPDIIEVDADGLFRSWTDGTPLHLARPQSPVWYTDARRLLRDMRRRGITHNDLAKPQNWLMLADGKAAVIDFQLASCHRRKGRLYRIMAYEDLRHCIKQKRSFAPHLLTATEQRILARKSLPSRIWMATGKKIYNLITRGIFSWSDGEGTGDRIDREGPAILKALNENAAVSAAALALYPLPRKGVGIYAFVETKLKTLDLAGFNEAVAAINKDALIDLAQPVGHLPRREGGEIRDDILRLVAMNQITELDDVLTREPELAEIVRPIIDGRLNWTDRRISRLEK</sequence>
<dbReference type="Proteomes" id="UP001148313">
    <property type="component" value="Unassembled WGS sequence"/>
</dbReference>
<dbReference type="SUPFAM" id="SSF56112">
    <property type="entry name" value="Protein kinase-like (PK-like)"/>
    <property type="match status" value="1"/>
</dbReference>
<dbReference type="NCBIfam" id="NF006620">
    <property type="entry name" value="PRK09188.1"/>
    <property type="match status" value="1"/>
</dbReference>
<organism evidence="1 2">
    <name type="scientific">Hoeflea poritis</name>
    <dbReference type="NCBI Taxonomy" id="2993659"/>
    <lineage>
        <taxon>Bacteria</taxon>
        <taxon>Pseudomonadati</taxon>
        <taxon>Pseudomonadota</taxon>
        <taxon>Alphaproteobacteria</taxon>
        <taxon>Hyphomicrobiales</taxon>
        <taxon>Rhizobiaceae</taxon>
        <taxon>Hoeflea</taxon>
    </lineage>
</organism>
<name>A0ABT4VP22_9HYPH</name>
<evidence type="ECO:0000313" key="1">
    <source>
        <dbReference type="EMBL" id="MDA4846455.1"/>
    </source>
</evidence>
<keyword evidence="1" id="KW-0808">Transferase</keyword>
<comment type="caution">
    <text evidence="1">The sequence shown here is derived from an EMBL/GenBank/DDBJ whole genome shotgun (WGS) entry which is preliminary data.</text>
</comment>
<reference evidence="1" key="1">
    <citation type="submission" date="2022-11" db="EMBL/GenBank/DDBJ databases">
        <title>Hoeflea poritis sp. nov., isolated from scleractinian coral Porites lutea.</title>
        <authorList>
            <person name="Zhang G."/>
            <person name="Wei Q."/>
            <person name="Cai L."/>
        </authorList>
    </citation>
    <scope>NUCLEOTIDE SEQUENCE</scope>
    <source>
        <strain evidence="1">E7-10</strain>
    </source>
</reference>
<keyword evidence="1" id="KW-0723">Serine/threonine-protein kinase</keyword>
<gene>
    <name evidence="1" type="ORF">OOZ53_13905</name>
</gene>
<keyword evidence="1" id="KW-0418">Kinase</keyword>
<dbReference type="InterPro" id="IPR011009">
    <property type="entry name" value="Kinase-like_dom_sf"/>
</dbReference>
<protein>
    <submittedName>
        <fullName evidence="1">Serine/threonine protein kinase</fullName>
    </submittedName>
</protein>
<accession>A0ABT4VP22</accession>
<evidence type="ECO:0000313" key="2">
    <source>
        <dbReference type="Proteomes" id="UP001148313"/>
    </source>
</evidence>
<dbReference type="RefSeq" id="WP_271090207.1">
    <property type="nucleotide sequence ID" value="NZ_JAPJZH010000008.1"/>
</dbReference>
<proteinExistence type="predicted"/>
<dbReference type="GO" id="GO:0004674">
    <property type="term" value="F:protein serine/threonine kinase activity"/>
    <property type="evidence" value="ECO:0007669"/>
    <property type="project" value="UniProtKB-KW"/>
</dbReference>
<dbReference type="EMBL" id="JAPJZH010000008">
    <property type="protein sequence ID" value="MDA4846455.1"/>
    <property type="molecule type" value="Genomic_DNA"/>
</dbReference>